<proteinExistence type="predicted"/>
<protein>
    <submittedName>
        <fullName evidence="1">Uncharacterized protein</fullName>
    </submittedName>
</protein>
<organism evidence="1 2">
    <name type="scientific">Paragonimus westermani</name>
    <dbReference type="NCBI Taxonomy" id="34504"/>
    <lineage>
        <taxon>Eukaryota</taxon>
        <taxon>Metazoa</taxon>
        <taxon>Spiralia</taxon>
        <taxon>Lophotrochozoa</taxon>
        <taxon>Platyhelminthes</taxon>
        <taxon>Trematoda</taxon>
        <taxon>Digenea</taxon>
        <taxon>Plagiorchiida</taxon>
        <taxon>Troglotremata</taxon>
        <taxon>Troglotrematidae</taxon>
        <taxon>Paragonimus</taxon>
    </lineage>
</organism>
<evidence type="ECO:0000313" key="2">
    <source>
        <dbReference type="Proteomes" id="UP000699462"/>
    </source>
</evidence>
<gene>
    <name evidence="1" type="ORF">P879_03843</name>
</gene>
<dbReference type="OrthoDB" id="10251136at2759"/>
<dbReference type="Proteomes" id="UP000699462">
    <property type="component" value="Unassembled WGS sequence"/>
</dbReference>
<sequence length="159" mass="17489">MLGDGSSVSWDGVVDASASVSVKVACIRRHFLQQKEHNRSDHLALDSLLTDYVRLVDDMKGLFSFGISRGTFLGLNNFADTSLTLASGCQNDSAHWRSSFEPDDILKELASHATFKCCEDALEPALDTEHVAQLCRLIEDVLMVDGSKTFSLLTIIRPL</sequence>
<reference evidence="1 2" key="1">
    <citation type="submission" date="2019-07" db="EMBL/GenBank/DDBJ databases">
        <title>Annotation for the trematode Paragonimus westermani.</title>
        <authorList>
            <person name="Choi Y.-J."/>
        </authorList>
    </citation>
    <scope>NUCLEOTIDE SEQUENCE [LARGE SCALE GENOMIC DNA]</scope>
    <source>
        <strain evidence="1">180907_Pwestermani</strain>
    </source>
</reference>
<name>A0A8T0DG39_9TREM</name>
<evidence type="ECO:0000313" key="1">
    <source>
        <dbReference type="EMBL" id="KAF8565904.1"/>
    </source>
</evidence>
<accession>A0A8T0DG39</accession>
<dbReference type="AlphaFoldDB" id="A0A8T0DG39"/>
<keyword evidence="2" id="KW-1185">Reference proteome</keyword>
<dbReference type="EMBL" id="JTDF01005889">
    <property type="protein sequence ID" value="KAF8565904.1"/>
    <property type="molecule type" value="Genomic_DNA"/>
</dbReference>
<comment type="caution">
    <text evidence="1">The sequence shown here is derived from an EMBL/GenBank/DDBJ whole genome shotgun (WGS) entry which is preliminary data.</text>
</comment>